<dbReference type="GO" id="GO:0005737">
    <property type="term" value="C:cytoplasm"/>
    <property type="evidence" value="ECO:0007669"/>
    <property type="project" value="UniProtKB-SubCell"/>
</dbReference>
<comment type="catalytic activity">
    <reaction evidence="11">
        <text>L-lysyl-[protein] + S-adenosyl-L-methionine = N(6)-methyl-L-lysyl-[protein] + S-adenosyl-L-homocysteine + H(+)</text>
        <dbReference type="Rhea" id="RHEA:51736"/>
        <dbReference type="Rhea" id="RHEA-COMP:9752"/>
        <dbReference type="Rhea" id="RHEA-COMP:13053"/>
        <dbReference type="ChEBI" id="CHEBI:15378"/>
        <dbReference type="ChEBI" id="CHEBI:29969"/>
        <dbReference type="ChEBI" id="CHEBI:57856"/>
        <dbReference type="ChEBI" id="CHEBI:59789"/>
        <dbReference type="ChEBI" id="CHEBI:61929"/>
    </reaction>
</comment>
<keyword evidence="9" id="KW-0862">Zinc</keyword>
<evidence type="ECO:0000256" key="6">
    <source>
        <dbReference type="ARBA" id="ARBA00022691"/>
    </source>
</evidence>
<evidence type="ECO:0000256" key="9">
    <source>
        <dbReference type="ARBA" id="ARBA00022833"/>
    </source>
</evidence>
<dbReference type="PROSITE" id="PS01360">
    <property type="entry name" value="ZF_MYND_1"/>
    <property type="match status" value="1"/>
</dbReference>
<dbReference type="EMBL" id="NCKU01001604">
    <property type="protein sequence ID" value="RWS11682.1"/>
    <property type="molecule type" value="Genomic_DNA"/>
</dbReference>
<dbReference type="GO" id="GO:0008170">
    <property type="term" value="F:N-methyltransferase activity"/>
    <property type="evidence" value="ECO:0007669"/>
    <property type="project" value="UniProtKB-ARBA"/>
</dbReference>
<evidence type="ECO:0000256" key="4">
    <source>
        <dbReference type="ARBA" id="ARBA00022603"/>
    </source>
</evidence>
<accession>A0A3S3SB22</accession>
<evidence type="ECO:0000256" key="13">
    <source>
        <dbReference type="ARBA" id="ARBA00093635"/>
    </source>
</evidence>
<evidence type="ECO:0000256" key="10">
    <source>
        <dbReference type="ARBA" id="ARBA00023242"/>
    </source>
</evidence>
<dbReference type="Gene3D" id="2.170.270.10">
    <property type="entry name" value="SET domain"/>
    <property type="match status" value="1"/>
</dbReference>
<dbReference type="Gene3D" id="1.10.220.160">
    <property type="match status" value="1"/>
</dbReference>
<feature type="domain" description="MYND-type" evidence="17">
    <location>
        <begin position="237"/>
        <end position="277"/>
    </location>
</feature>
<dbReference type="InterPro" id="IPR019734">
    <property type="entry name" value="TPR_rpt"/>
</dbReference>
<evidence type="ECO:0000256" key="7">
    <source>
        <dbReference type="ARBA" id="ARBA00022723"/>
    </source>
</evidence>
<evidence type="ECO:0000259" key="16">
    <source>
        <dbReference type="PROSITE" id="PS50280"/>
    </source>
</evidence>
<evidence type="ECO:0000256" key="5">
    <source>
        <dbReference type="ARBA" id="ARBA00022679"/>
    </source>
</evidence>
<evidence type="ECO:0000256" key="2">
    <source>
        <dbReference type="ARBA" id="ARBA00004496"/>
    </source>
</evidence>
<protein>
    <recommendedName>
        <fullName evidence="13">Protein-lysine N-methyltransferase SMYD4</fullName>
    </recommendedName>
    <alternativeName>
        <fullName evidence="14">SET and MYND domain-containing protein 4</fullName>
    </alternativeName>
</protein>
<dbReference type="InterPro" id="IPR052097">
    <property type="entry name" value="SET-MYND_domain_protein"/>
</dbReference>
<evidence type="ECO:0000256" key="1">
    <source>
        <dbReference type="ARBA" id="ARBA00004123"/>
    </source>
</evidence>
<dbReference type="EMBL" id="NCKU01010199">
    <property type="protein sequence ID" value="RWS00927.1"/>
    <property type="molecule type" value="Genomic_DNA"/>
</dbReference>
<dbReference type="PANTHER" id="PTHR46165:SF2">
    <property type="entry name" value="SET AND MYND DOMAIN-CONTAINING PROTEIN 4"/>
    <property type="match status" value="1"/>
</dbReference>
<evidence type="ECO:0000256" key="11">
    <source>
        <dbReference type="ARBA" id="ARBA00048985"/>
    </source>
</evidence>
<comment type="subcellular location">
    <subcellularLocation>
        <location evidence="2">Cytoplasm</location>
    </subcellularLocation>
    <subcellularLocation>
        <location evidence="1">Nucleus</location>
    </subcellularLocation>
</comment>
<dbReference type="Gene3D" id="1.25.40.10">
    <property type="entry name" value="Tetratricopeptide repeat domain"/>
    <property type="match status" value="2"/>
</dbReference>
<sequence length="700" mass="80239">IFQKRMLINELYSTINDMFSDIQHKPGKETQRPILLLARGNEYFMNSNYTQALRYYNQAILHSSQIEKKVSVLSFCLANRSAVFYHLKRFNDCIQDIDDAIKFCYPVERLPKLLCRKSLCLKYLGNESEARLCLEQGEKLLTDFVKDDSIKEKMIKYISDHISEKHQIPSTINDEIKIPNIQENEMLASACVNVQIGFDQAKGRTILAKEAMKIGDIVVCEKPYVSWLRPSLYSDYCYNCLKATNERILPCQSCCVVRFCSLKCFEECWSQYHSIECRCLEALNFLSIGHLALKILFISGVEELIRAKKQGLLPLANWQDAIFLRDYNSLYSLLGSGKNFSGEQIAVFTVIAAAATVVAEKMSLISRYEEDYFKIGGLLLRHLFQIMSNSFAIYDTDVKNFGKYGILSQNETALRIGVGLYTTSSLLNHSCDNNAFKMFIDSRVLIVTKRDVPQNEEVCIEYGTTIMKDTYHDRQKYLKSNFNFKCVCNACKIKYDNTCLAYKCPKCSGPLIHNRNGKNYCAHCNQINFDLKSFSETKAEAQKNFDSASIEMKTNNYKKAISFLKTSHKLMAKIFYSNVQYENVIDALCVCYSAKNKYKEAIKLSKEHIEIMQIVYGLESFEAVNSIMRTADLLIRNAKARTFLSVESLREEAKSYFKDGLKSFFKIVDREVKIAANSKLAFVEDIPENAACLKLEVAFQ</sequence>
<proteinExistence type="predicted"/>
<dbReference type="GO" id="GO:0008270">
    <property type="term" value="F:zinc ion binding"/>
    <property type="evidence" value="ECO:0007669"/>
    <property type="project" value="UniProtKB-KW"/>
</dbReference>
<dbReference type="InterPro" id="IPR044421">
    <property type="entry name" value="SMYD4_SET"/>
</dbReference>
<gene>
    <name evidence="19" type="ORF">B4U79_16797</name>
    <name evidence="18" type="ORF">B4U79_16800</name>
    <name evidence="20" type="ORF">B4U79_17506</name>
</gene>
<dbReference type="GO" id="GO:0042826">
    <property type="term" value="F:histone deacetylase binding"/>
    <property type="evidence" value="ECO:0007669"/>
    <property type="project" value="TreeGrafter"/>
</dbReference>
<organism evidence="20 21">
    <name type="scientific">Dinothrombium tinctorium</name>
    <dbReference type="NCBI Taxonomy" id="1965070"/>
    <lineage>
        <taxon>Eukaryota</taxon>
        <taxon>Metazoa</taxon>
        <taxon>Ecdysozoa</taxon>
        <taxon>Arthropoda</taxon>
        <taxon>Chelicerata</taxon>
        <taxon>Arachnida</taxon>
        <taxon>Acari</taxon>
        <taxon>Acariformes</taxon>
        <taxon>Trombidiformes</taxon>
        <taxon>Prostigmata</taxon>
        <taxon>Anystina</taxon>
        <taxon>Parasitengona</taxon>
        <taxon>Trombidioidea</taxon>
        <taxon>Trombidiidae</taxon>
        <taxon>Dinothrombium</taxon>
    </lineage>
</organism>
<dbReference type="GO" id="GO:0008276">
    <property type="term" value="F:protein methyltransferase activity"/>
    <property type="evidence" value="ECO:0007669"/>
    <property type="project" value="UniProtKB-ARBA"/>
</dbReference>
<dbReference type="GO" id="GO:0032259">
    <property type="term" value="P:methylation"/>
    <property type="evidence" value="ECO:0007669"/>
    <property type="project" value="UniProtKB-KW"/>
</dbReference>
<reference evidence="20 21" key="1">
    <citation type="journal article" date="2018" name="Gigascience">
        <title>Genomes of trombidid mites reveal novel predicted allergens and laterally-transferred genes associated with secondary metabolism.</title>
        <authorList>
            <person name="Dong X."/>
            <person name="Chaisiri K."/>
            <person name="Xia D."/>
            <person name="Armstrong S.D."/>
            <person name="Fang Y."/>
            <person name="Donnelly M.J."/>
            <person name="Kadowaki T."/>
            <person name="McGarry J.W."/>
            <person name="Darby A.C."/>
            <person name="Makepeace B.L."/>
        </authorList>
    </citation>
    <scope>NUCLEOTIDE SEQUENCE [LARGE SCALE GENOMIC DNA]</scope>
    <source>
        <strain evidence="20">UoL-WK</strain>
    </source>
</reference>
<dbReference type="InterPro" id="IPR046341">
    <property type="entry name" value="SET_dom_sf"/>
</dbReference>
<name>A0A3S3SB22_9ACAR</name>
<evidence type="ECO:0000256" key="15">
    <source>
        <dbReference type="PROSITE-ProRule" id="PRU00134"/>
    </source>
</evidence>
<reference evidence="20" key="2">
    <citation type="submission" date="2018-11" db="EMBL/GenBank/DDBJ databases">
        <title>Trombidioid mite genomics.</title>
        <authorList>
            <person name="Dong X."/>
        </authorList>
    </citation>
    <scope>NUCLEOTIDE SEQUENCE</scope>
    <source>
        <strain evidence="20">UoL-WK</strain>
    </source>
</reference>
<keyword evidence="4" id="KW-0489">Methyltransferase</keyword>
<dbReference type="PROSITE" id="PS50280">
    <property type="entry name" value="SET"/>
    <property type="match status" value="1"/>
</dbReference>
<dbReference type="AlphaFoldDB" id="A0A3S3SB22"/>
<keyword evidence="21" id="KW-1185">Reference proteome</keyword>
<evidence type="ECO:0000256" key="14">
    <source>
        <dbReference type="ARBA" id="ARBA00093680"/>
    </source>
</evidence>
<dbReference type="Gene3D" id="6.10.140.2220">
    <property type="match status" value="1"/>
</dbReference>
<dbReference type="STRING" id="1965070.A0A3S3SB22"/>
<feature type="non-terminal residue" evidence="20">
    <location>
        <position position="1"/>
    </location>
</feature>
<dbReference type="CDD" id="cd10536">
    <property type="entry name" value="SET_SMYD4"/>
    <property type="match status" value="1"/>
</dbReference>
<dbReference type="InterPro" id="IPR002893">
    <property type="entry name" value="Znf_MYND"/>
</dbReference>
<keyword evidence="10" id="KW-0539">Nucleus</keyword>
<dbReference type="EMBL" id="NCKU01010258">
    <property type="protein sequence ID" value="RWS00905.1"/>
    <property type="molecule type" value="Genomic_DNA"/>
</dbReference>
<keyword evidence="5" id="KW-0808">Transferase</keyword>
<dbReference type="SUPFAM" id="SSF144232">
    <property type="entry name" value="HIT/MYND zinc finger-like"/>
    <property type="match status" value="1"/>
</dbReference>
<keyword evidence="7" id="KW-0479">Metal-binding</keyword>
<keyword evidence="8 15" id="KW-0863">Zinc-finger</keyword>
<dbReference type="GO" id="GO:0005634">
    <property type="term" value="C:nucleus"/>
    <property type="evidence" value="ECO:0007669"/>
    <property type="project" value="UniProtKB-SubCell"/>
</dbReference>
<evidence type="ECO:0000313" key="20">
    <source>
        <dbReference type="EMBL" id="RWS11682.1"/>
    </source>
</evidence>
<evidence type="ECO:0000313" key="18">
    <source>
        <dbReference type="EMBL" id="RWS00905.1"/>
    </source>
</evidence>
<dbReference type="Pfam" id="PF00856">
    <property type="entry name" value="SET"/>
    <property type="match status" value="1"/>
</dbReference>
<feature type="domain" description="SET" evidence="16">
    <location>
        <begin position="192"/>
        <end position="463"/>
    </location>
</feature>
<evidence type="ECO:0000256" key="12">
    <source>
        <dbReference type="ARBA" id="ARBA00093423"/>
    </source>
</evidence>
<evidence type="ECO:0000313" key="21">
    <source>
        <dbReference type="Proteomes" id="UP000285301"/>
    </source>
</evidence>
<comment type="function">
    <text evidence="12">Protein-lysine N-methyltransferase. Monomethylates PRMT5, modulating its transcriptional activity. May also act as a histone methyltransferase. Plays a critical role in cardiac development. Acts as a key epigenetic regulator of gene expression during cardiac development via its dual activities as a methyltransferase and negative regulator of HDAC1.</text>
</comment>
<evidence type="ECO:0000256" key="3">
    <source>
        <dbReference type="ARBA" id="ARBA00022490"/>
    </source>
</evidence>
<dbReference type="Proteomes" id="UP000285301">
    <property type="component" value="Unassembled WGS sequence"/>
</dbReference>
<dbReference type="PANTHER" id="PTHR46165">
    <property type="entry name" value="SET AND MYND DOMAIN-CONTAINING PROTEIN 4"/>
    <property type="match status" value="1"/>
</dbReference>
<dbReference type="OrthoDB" id="62495at2759"/>
<evidence type="ECO:0000313" key="19">
    <source>
        <dbReference type="EMBL" id="RWS00927.1"/>
    </source>
</evidence>
<dbReference type="SMART" id="SM00028">
    <property type="entry name" value="TPR"/>
    <property type="match status" value="3"/>
</dbReference>
<comment type="caution">
    <text evidence="20">The sequence shown here is derived from an EMBL/GenBank/DDBJ whole genome shotgun (WGS) entry which is preliminary data.</text>
</comment>
<dbReference type="InterPro" id="IPR001214">
    <property type="entry name" value="SET_dom"/>
</dbReference>
<keyword evidence="6" id="KW-0949">S-adenosyl-L-methionine</keyword>
<evidence type="ECO:0000256" key="8">
    <source>
        <dbReference type="ARBA" id="ARBA00022771"/>
    </source>
</evidence>
<dbReference type="GO" id="GO:0008757">
    <property type="term" value="F:S-adenosylmethionine-dependent methyltransferase activity"/>
    <property type="evidence" value="ECO:0007669"/>
    <property type="project" value="UniProtKB-ARBA"/>
</dbReference>
<dbReference type="SUPFAM" id="SSF48452">
    <property type="entry name" value="TPR-like"/>
    <property type="match status" value="1"/>
</dbReference>
<keyword evidence="3" id="KW-0963">Cytoplasm</keyword>
<dbReference type="PROSITE" id="PS50865">
    <property type="entry name" value="ZF_MYND_2"/>
    <property type="match status" value="1"/>
</dbReference>
<dbReference type="SUPFAM" id="SSF82199">
    <property type="entry name" value="SET domain"/>
    <property type="match status" value="1"/>
</dbReference>
<evidence type="ECO:0000259" key="17">
    <source>
        <dbReference type="PROSITE" id="PS50865"/>
    </source>
</evidence>
<dbReference type="InterPro" id="IPR011990">
    <property type="entry name" value="TPR-like_helical_dom_sf"/>
</dbReference>